<dbReference type="InterPro" id="IPR003599">
    <property type="entry name" value="Ig_sub"/>
</dbReference>
<dbReference type="InterPro" id="IPR051275">
    <property type="entry name" value="Cell_adhesion_signaling"/>
</dbReference>
<comment type="caution">
    <text evidence="10">The sequence shown here is derived from an EMBL/GenBank/DDBJ whole genome shotgun (WGS) entry which is preliminary data.</text>
</comment>
<dbReference type="PANTHER" id="PTHR11640">
    <property type="entry name" value="NEPHRIN"/>
    <property type="match status" value="1"/>
</dbReference>
<dbReference type="SUPFAM" id="SSF48726">
    <property type="entry name" value="Immunoglobulin"/>
    <property type="match status" value="3"/>
</dbReference>
<dbReference type="OrthoDB" id="10048737at2759"/>
<feature type="compositionally biased region" description="Basic and acidic residues" evidence="6">
    <location>
        <begin position="516"/>
        <end position="539"/>
    </location>
</feature>
<evidence type="ECO:0000256" key="2">
    <source>
        <dbReference type="ARBA" id="ARBA00023136"/>
    </source>
</evidence>
<dbReference type="GO" id="GO:0005886">
    <property type="term" value="C:plasma membrane"/>
    <property type="evidence" value="ECO:0007669"/>
    <property type="project" value="TreeGrafter"/>
</dbReference>
<dbReference type="SMART" id="SM00409">
    <property type="entry name" value="IG"/>
    <property type="match status" value="2"/>
</dbReference>
<feature type="signal peptide" evidence="8">
    <location>
        <begin position="1"/>
        <end position="24"/>
    </location>
</feature>
<feature type="compositionally biased region" description="Polar residues" evidence="6">
    <location>
        <begin position="1286"/>
        <end position="1302"/>
    </location>
</feature>
<feature type="chain" id="PRO_5013856317" description="Ig-like domain-containing protein" evidence="8">
    <location>
        <begin position="25"/>
        <end position="1302"/>
    </location>
</feature>
<keyword evidence="8" id="KW-0732">Signal</keyword>
<evidence type="ECO:0000256" key="8">
    <source>
        <dbReference type="SAM" id="SignalP"/>
    </source>
</evidence>
<feature type="region of interest" description="Disordered" evidence="6">
    <location>
        <begin position="507"/>
        <end position="539"/>
    </location>
</feature>
<accession>A0A2G8K469</accession>
<feature type="domain" description="Ig-like" evidence="9">
    <location>
        <begin position="238"/>
        <end position="333"/>
    </location>
</feature>
<gene>
    <name evidence="10" type="ORF">BSL78_20347</name>
</gene>
<evidence type="ECO:0000313" key="10">
    <source>
        <dbReference type="EMBL" id="PIK42801.1"/>
    </source>
</evidence>
<keyword evidence="7" id="KW-1133">Transmembrane helix</keyword>
<proteinExistence type="predicted"/>
<sequence length="1302" mass="148537">MAVLFVGLPLLFVRLVVFASTVTGEETVLCQQDYYVERYSRAIISCEYDSSFYTVRWYFNDSERSFLLIDGGTKSGDGYESGDYDIAENGDMIIKRADANHDGKYKIIVLDKGGLGTSKIMMVHVTVPIKALTILNCPSSKSEVCITEDMQQTFLVCAAKDFWPVINLQWLHISLQGPTTVLTNSTTTFNESSLLYSSTSTLEYFPESFSYQYFTCIATGTAAHKVSNNSIIIEGAIPFEEVPPEHVHVKSGSDLKLNCPLYDLPFGQLKVKFRNGTNKVINTINSYCENNGACADSDSRVTLIKNADFVDEGSYQCISSNGRIARSSRTNVTTIIFPGNSSIVFKGCEKVKGCSQTLSASGSVTCSISGVRPPVKLSLEVDSGEEAVKDELMLLNKGESIVQDDTTGTSTTTLTFDYEVPECTETIRLRCFSLPDEYNRHFQESTLLLQADVDVCSTDESGSAIVVVIVVIVVVVLICIVLTGVFIFRRKAQRKVTKQTEDIEIEEKTQQPLLGEQHHDQKSLNVDKKTSKKAESQKKKFDDLMKAHVIRVEKNETEREDLQRLLQEFQLNYKHKVDTWPLLKSFVETESLKHETTLSIAKDFAACERNDRLSSEKLVVECLDIAFKKQQLSFQDRLKIAMGMHLDETISLNEYASETINNFEGHKEEFREVLNTQSTRKEAEKEEFREVKNEQSTTKEAVKEDVIETMFECLTKYLKKCNDSKGEDDRDQFLLSIGQLQNDLHVILYTLLLCIEKKAGDVKQITAVLQDNINETEIREYCGMIPELQWLTIHTLVQFRKGLTRKGLHSDDVLLIELTRLFVNRQLPTSTFLAELESSRNENLISEKTRTSHISSWATTMSDNIPTEVIYGAIQRGLIEVKTFIETVGDKWNNEDGVKLLLHMSNTNNESEQTTPRIIQDVIRHYKIGPRALNSIFDKLSTPEDERIMLSSKAEVCEALLEEKFDDKWGKENWVKFLLGISQINQQIDEKATEYFLTTIKTYKITPSDLESIFDDLNTPNEERIKVLTNKKVAENFLNQKQYEKWGKENWFNFLLLQSKGSEIFEPKANEVFLEVIKKFKITLSGMDSILGSLKIPNEQRTMILENEKVSEYFLKQPFDMEWDKECWVHFLLLNSSESKEFRKDIMEFLFHVIKHFMITPTEMKTILDKIETSEIKKEKIMKNKEIQRKLKKREEERTEKQKQTDKTGNKDANAEKVIKKEDVKADEDVKDEKVEKNQTDENGKPIENTEKDEESNRVQAVQNPVEDAKEAAIEITDTEFDTEISTDITPSMGTNTSTDGN</sequence>
<evidence type="ECO:0000256" key="4">
    <source>
        <dbReference type="ARBA" id="ARBA00023180"/>
    </source>
</evidence>
<evidence type="ECO:0000313" key="11">
    <source>
        <dbReference type="Proteomes" id="UP000230750"/>
    </source>
</evidence>
<feature type="region of interest" description="Disordered" evidence="6">
    <location>
        <begin position="1187"/>
        <end position="1302"/>
    </location>
</feature>
<keyword evidence="4" id="KW-0325">Glycoprotein</keyword>
<evidence type="ECO:0000256" key="7">
    <source>
        <dbReference type="SAM" id="Phobius"/>
    </source>
</evidence>
<dbReference type="InterPro" id="IPR007110">
    <property type="entry name" value="Ig-like_dom"/>
</dbReference>
<keyword evidence="2 7" id="KW-0472">Membrane</keyword>
<evidence type="ECO:0000256" key="3">
    <source>
        <dbReference type="ARBA" id="ARBA00023157"/>
    </source>
</evidence>
<feature type="transmembrane region" description="Helical" evidence="7">
    <location>
        <begin position="464"/>
        <end position="488"/>
    </location>
</feature>
<organism evidence="10 11">
    <name type="scientific">Stichopus japonicus</name>
    <name type="common">Sea cucumber</name>
    <dbReference type="NCBI Taxonomy" id="307972"/>
    <lineage>
        <taxon>Eukaryota</taxon>
        <taxon>Metazoa</taxon>
        <taxon>Echinodermata</taxon>
        <taxon>Eleutherozoa</taxon>
        <taxon>Echinozoa</taxon>
        <taxon>Holothuroidea</taxon>
        <taxon>Aspidochirotacea</taxon>
        <taxon>Aspidochirotida</taxon>
        <taxon>Stichopodidae</taxon>
        <taxon>Apostichopus</taxon>
    </lineage>
</organism>
<evidence type="ECO:0000259" key="9">
    <source>
        <dbReference type="PROSITE" id="PS50835"/>
    </source>
</evidence>
<dbReference type="GO" id="GO:0098609">
    <property type="term" value="P:cell-cell adhesion"/>
    <property type="evidence" value="ECO:0007669"/>
    <property type="project" value="TreeGrafter"/>
</dbReference>
<dbReference type="EMBL" id="MRZV01000903">
    <property type="protein sequence ID" value="PIK42801.1"/>
    <property type="molecule type" value="Genomic_DNA"/>
</dbReference>
<reference evidence="10 11" key="1">
    <citation type="journal article" date="2017" name="PLoS Biol.">
        <title>The sea cucumber genome provides insights into morphological evolution and visceral regeneration.</title>
        <authorList>
            <person name="Zhang X."/>
            <person name="Sun L."/>
            <person name="Yuan J."/>
            <person name="Sun Y."/>
            <person name="Gao Y."/>
            <person name="Zhang L."/>
            <person name="Li S."/>
            <person name="Dai H."/>
            <person name="Hamel J.F."/>
            <person name="Liu C."/>
            <person name="Yu Y."/>
            <person name="Liu S."/>
            <person name="Lin W."/>
            <person name="Guo K."/>
            <person name="Jin S."/>
            <person name="Xu P."/>
            <person name="Storey K.B."/>
            <person name="Huan P."/>
            <person name="Zhang T."/>
            <person name="Zhou Y."/>
            <person name="Zhang J."/>
            <person name="Lin C."/>
            <person name="Li X."/>
            <person name="Xing L."/>
            <person name="Huo D."/>
            <person name="Sun M."/>
            <person name="Wang L."/>
            <person name="Mercier A."/>
            <person name="Li F."/>
            <person name="Yang H."/>
            <person name="Xiang J."/>
        </authorList>
    </citation>
    <scope>NUCLEOTIDE SEQUENCE [LARGE SCALE GENOMIC DNA]</scope>
    <source>
        <strain evidence="10">Shaxun</strain>
        <tissue evidence="10">Muscle</tissue>
    </source>
</reference>
<keyword evidence="3" id="KW-1015">Disulfide bond</keyword>
<feature type="domain" description="Ig-like" evidence="9">
    <location>
        <begin position="128"/>
        <end position="227"/>
    </location>
</feature>
<comment type="subcellular location">
    <subcellularLocation>
        <location evidence="1">Membrane</location>
        <topology evidence="1">Single-pass type I membrane protein</topology>
    </subcellularLocation>
</comment>
<protein>
    <recommendedName>
        <fullName evidence="9">Ig-like domain-containing protein</fullName>
    </recommendedName>
</protein>
<evidence type="ECO:0000256" key="6">
    <source>
        <dbReference type="SAM" id="MobiDB-lite"/>
    </source>
</evidence>
<keyword evidence="7" id="KW-0812">Transmembrane</keyword>
<dbReference type="PANTHER" id="PTHR11640:SF31">
    <property type="entry name" value="IRREGULAR CHIASM C-ROUGHEST PROTEIN-RELATED"/>
    <property type="match status" value="1"/>
</dbReference>
<dbReference type="Gene3D" id="2.60.40.10">
    <property type="entry name" value="Immunoglobulins"/>
    <property type="match status" value="2"/>
</dbReference>
<keyword evidence="11" id="KW-1185">Reference proteome</keyword>
<dbReference type="GO" id="GO:0050839">
    <property type="term" value="F:cell adhesion molecule binding"/>
    <property type="evidence" value="ECO:0007669"/>
    <property type="project" value="TreeGrafter"/>
</dbReference>
<keyword evidence="5" id="KW-0393">Immunoglobulin domain</keyword>
<evidence type="ECO:0000256" key="5">
    <source>
        <dbReference type="ARBA" id="ARBA00023319"/>
    </source>
</evidence>
<dbReference type="GO" id="GO:0005911">
    <property type="term" value="C:cell-cell junction"/>
    <property type="evidence" value="ECO:0007669"/>
    <property type="project" value="TreeGrafter"/>
</dbReference>
<dbReference type="PROSITE" id="PS50835">
    <property type="entry name" value="IG_LIKE"/>
    <property type="match status" value="2"/>
</dbReference>
<dbReference type="Proteomes" id="UP000230750">
    <property type="component" value="Unassembled WGS sequence"/>
</dbReference>
<dbReference type="InterPro" id="IPR013783">
    <property type="entry name" value="Ig-like_fold"/>
</dbReference>
<name>A0A2G8K469_STIJA</name>
<dbReference type="InterPro" id="IPR036179">
    <property type="entry name" value="Ig-like_dom_sf"/>
</dbReference>
<feature type="compositionally biased region" description="Basic and acidic residues" evidence="6">
    <location>
        <begin position="1187"/>
        <end position="1250"/>
    </location>
</feature>
<evidence type="ECO:0000256" key="1">
    <source>
        <dbReference type="ARBA" id="ARBA00004479"/>
    </source>
</evidence>